<evidence type="ECO:0000313" key="2">
    <source>
        <dbReference type="Proteomes" id="UP001619887"/>
    </source>
</evidence>
<dbReference type="Proteomes" id="UP001619887">
    <property type="component" value="Unassembled WGS sequence"/>
</dbReference>
<comment type="caution">
    <text evidence="1">The sequence shown here is derived from an EMBL/GenBank/DDBJ whole genome shotgun (WGS) entry which is preliminary data.</text>
</comment>
<evidence type="ECO:0000313" key="1">
    <source>
        <dbReference type="EMBL" id="KAL3066447.1"/>
    </source>
</evidence>
<reference evidence="1 2" key="2">
    <citation type="journal article" date="2024" name="G3 (Bethesda)">
        <title>The genome of the cryopelagic Antarctic bald notothen, Trematomus borchgrevinki.</title>
        <authorList>
            <person name="Rayamajhi N."/>
            <person name="Rivera-Colon A.G."/>
            <person name="Minhas B.F."/>
            <person name="Cheng C.C."/>
            <person name="Catchen J.M."/>
        </authorList>
    </citation>
    <scope>NUCLEOTIDE SEQUENCE [LARGE SCALE GENOMIC DNA]</scope>
    <source>
        <strain evidence="1">AGRC-2024</strain>
    </source>
</reference>
<gene>
    <name evidence="1" type="ORF">OYC64_016407</name>
</gene>
<dbReference type="EMBL" id="JBIYXZ010002068">
    <property type="protein sequence ID" value="KAL3066447.1"/>
    <property type="molecule type" value="Genomic_DNA"/>
</dbReference>
<proteinExistence type="predicted"/>
<dbReference type="AlphaFoldDB" id="A0ABD2HJH3"/>
<name>A0ABD2HJH3_PAGBO</name>
<reference evidence="1 2" key="1">
    <citation type="journal article" date="2022" name="G3 (Bethesda)">
        <title>Evaluating Illumina-, Nanopore-, and PacBio-based genome assembly strategies with the bald notothen, Trematomus borchgrevinki.</title>
        <authorList>
            <person name="Rayamajhi N."/>
            <person name="Cheng C.C."/>
            <person name="Catchen J.M."/>
        </authorList>
    </citation>
    <scope>NUCLEOTIDE SEQUENCE [LARGE SCALE GENOMIC DNA]</scope>
    <source>
        <strain evidence="1">AGRC-2024</strain>
    </source>
</reference>
<keyword evidence="2" id="KW-1185">Reference proteome</keyword>
<sequence length="118" mass="12437">MSVPKPCCSACNATGRHQCMQSSGGLQIKWRVSAVFPVRPALTEDWTDWEGGEEASLQLRYTQICVNTAAAAEEAPSSSAEQPPAAGITVTLESETCCRPQLAAEPPITAEGGTSELL</sequence>
<organism evidence="1 2">
    <name type="scientific">Pagothenia borchgrevinki</name>
    <name type="common">Bald rockcod</name>
    <name type="synonym">Trematomus borchgrevinki</name>
    <dbReference type="NCBI Taxonomy" id="8213"/>
    <lineage>
        <taxon>Eukaryota</taxon>
        <taxon>Metazoa</taxon>
        <taxon>Chordata</taxon>
        <taxon>Craniata</taxon>
        <taxon>Vertebrata</taxon>
        <taxon>Euteleostomi</taxon>
        <taxon>Actinopterygii</taxon>
        <taxon>Neopterygii</taxon>
        <taxon>Teleostei</taxon>
        <taxon>Neoteleostei</taxon>
        <taxon>Acanthomorphata</taxon>
        <taxon>Eupercaria</taxon>
        <taxon>Perciformes</taxon>
        <taxon>Notothenioidei</taxon>
        <taxon>Nototheniidae</taxon>
        <taxon>Pagothenia</taxon>
    </lineage>
</organism>
<protein>
    <submittedName>
        <fullName evidence="1">Uncharacterized protein</fullName>
    </submittedName>
</protein>
<accession>A0ABD2HJH3</accession>